<dbReference type="Gene3D" id="3.90.1150.10">
    <property type="entry name" value="Aspartate Aminotransferase, domain 1"/>
    <property type="match status" value="1"/>
</dbReference>
<dbReference type="PANTHER" id="PTHR43586:SF21">
    <property type="entry name" value="PYRIDOXAL PHOSPHATE (PLP)-DEPENDENT ASPARTATE AMINOTRANSFERASE SUPERFAMILY"/>
    <property type="match status" value="1"/>
</dbReference>
<dbReference type="InterPro" id="IPR015424">
    <property type="entry name" value="PyrdxlP-dep_Trfase"/>
</dbReference>
<protein>
    <submittedName>
        <fullName evidence="3">Aminotransferase class V-fold PLP-dependent enzyme</fullName>
    </submittedName>
</protein>
<keyword evidence="3" id="KW-0808">Transferase</keyword>
<name>A0A4V2EKZ3_9PSEU</name>
<dbReference type="GO" id="GO:0008483">
    <property type="term" value="F:transaminase activity"/>
    <property type="evidence" value="ECO:0007669"/>
    <property type="project" value="UniProtKB-KW"/>
</dbReference>
<dbReference type="Proteomes" id="UP000292003">
    <property type="component" value="Unassembled WGS sequence"/>
</dbReference>
<feature type="domain" description="Aminotransferase class V" evidence="2">
    <location>
        <begin position="48"/>
        <end position="288"/>
    </location>
</feature>
<comment type="caution">
    <text evidence="3">The sequence shown here is derived from an EMBL/GenBank/DDBJ whole genome shotgun (WGS) entry which is preliminary data.</text>
</comment>
<dbReference type="GO" id="GO:0017000">
    <property type="term" value="P:antibiotic biosynthetic process"/>
    <property type="evidence" value="ECO:0007669"/>
    <property type="project" value="UniProtKB-KW"/>
</dbReference>
<dbReference type="Gene3D" id="3.40.640.10">
    <property type="entry name" value="Type I PLP-dependent aspartate aminotransferase-like (Major domain)"/>
    <property type="match status" value="1"/>
</dbReference>
<keyword evidence="1" id="KW-0045">Antibiotic biosynthesis</keyword>
<organism evidence="3 4">
    <name type="scientific">Amycolatopsis suaedae</name>
    <dbReference type="NCBI Taxonomy" id="2510978"/>
    <lineage>
        <taxon>Bacteria</taxon>
        <taxon>Bacillati</taxon>
        <taxon>Actinomycetota</taxon>
        <taxon>Actinomycetes</taxon>
        <taxon>Pseudonocardiales</taxon>
        <taxon>Pseudonocardiaceae</taxon>
        <taxon>Amycolatopsis</taxon>
    </lineage>
</organism>
<evidence type="ECO:0000256" key="1">
    <source>
        <dbReference type="ARBA" id="ARBA00023194"/>
    </source>
</evidence>
<dbReference type="InterPro" id="IPR015422">
    <property type="entry name" value="PyrdxlP-dep_Trfase_small"/>
</dbReference>
<evidence type="ECO:0000313" key="3">
    <source>
        <dbReference type="EMBL" id="RZQ59765.1"/>
    </source>
</evidence>
<gene>
    <name evidence="3" type="ORF">EWH70_32065</name>
</gene>
<accession>A0A4V2EKZ3</accession>
<sequence>MRTAFGAGFDIDGGYLNTPSVGIPPVVVADAVARGVARWRTGADNAPAFDEHVETARQGFADLLGVPADRVASGASASQLVASVAAALPPGSRVLVAEGDFTSVTFPFAARGCEVTEVPLAALPGRVSGHDLVAVSVVQSADGAIVDLAALREACAAEGVPVLLDATQAAGWLPARLDWADWVVAAGYKWLLSPRGTAWLAVHPRVLERTVPVAANWFAGQRRWESIYGLPLRLAADARRFDLSPAWLAQIGAAVALPYLAGLGVQAVHRHGAGLANLLRSELGLEPGDSVIVSLPHPGAPAALTAAGISHGVRAGRARLGFHLYNTAADVEQVLDALRGELR</sequence>
<dbReference type="EMBL" id="SFCC01000021">
    <property type="protein sequence ID" value="RZQ59765.1"/>
    <property type="molecule type" value="Genomic_DNA"/>
</dbReference>
<proteinExistence type="predicted"/>
<dbReference type="OrthoDB" id="250246at2"/>
<dbReference type="AlphaFoldDB" id="A0A4V2EKZ3"/>
<dbReference type="InterPro" id="IPR000192">
    <property type="entry name" value="Aminotrans_V_dom"/>
</dbReference>
<keyword evidence="3" id="KW-0032">Aminotransferase</keyword>
<evidence type="ECO:0000259" key="2">
    <source>
        <dbReference type="Pfam" id="PF00266"/>
    </source>
</evidence>
<dbReference type="PANTHER" id="PTHR43586">
    <property type="entry name" value="CYSTEINE DESULFURASE"/>
    <property type="match status" value="1"/>
</dbReference>
<dbReference type="SUPFAM" id="SSF53383">
    <property type="entry name" value="PLP-dependent transferases"/>
    <property type="match status" value="1"/>
</dbReference>
<dbReference type="RefSeq" id="WP_130479330.1">
    <property type="nucleotide sequence ID" value="NZ_SFCC01000021.1"/>
</dbReference>
<dbReference type="Pfam" id="PF00266">
    <property type="entry name" value="Aminotran_5"/>
    <property type="match status" value="1"/>
</dbReference>
<reference evidence="3 4" key="1">
    <citation type="submission" date="2019-02" db="EMBL/GenBank/DDBJ databases">
        <title>Draft genome sequence of Amycolatopsis sp. 8-3EHSu isolated from roots of Suaeda maritima.</title>
        <authorList>
            <person name="Duangmal K."/>
            <person name="Chantavorakit T."/>
        </authorList>
    </citation>
    <scope>NUCLEOTIDE SEQUENCE [LARGE SCALE GENOMIC DNA]</scope>
    <source>
        <strain evidence="3 4">8-3EHSu</strain>
    </source>
</reference>
<evidence type="ECO:0000313" key="4">
    <source>
        <dbReference type="Proteomes" id="UP000292003"/>
    </source>
</evidence>
<dbReference type="InterPro" id="IPR015421">
    <property type="entry name" value="PyrdxlP-dep_Trfase_major"/>
</dbReference>
<keyword evidence="4" id="KW-1185">Reference proteome</keyword>